<gene>
    <name evidence="2" type="ORF">A2750_03525</name>
</gene>
<keyword evidence="1" id="KW-0472">Membrane</keyword>
<proteinExistence type="predicted"/>
<dbReference type="Proteomes" id="UP000178023">
    <property type="component" value="Unassembled WGS sequence"/>
</dbReference>
<evidence type="ECO:0000256" key="1">
    <source>
        <dbReference type="SAM" id="Phobius"/>
    </source>
</evidence>
<evidence type="ECO:0000313" key="3">
    <source>
        <dbReference type="Proteomes" id="UP000178023"/>
    </source>
</evidence>
<organism evidence="2 3">
    <name type="scientific">Candidatus Yanofskybacteria bacterium RIFCSPHIGHO2_01_FULL_45_42</name>
    <dbReference type="NCBI Taxonomy" id="1802671"/>
    <lineage>
        <taxon>Bacteria</taxon>
        <taxon>Candidatus Yanofskyibacteriota</taxon>
    </lineage>
</organism>
<name>A0A1F8F2R1_9BACT</name>
<dbReference type="EMBL" id="MGJL01000038">
    <property type="protein sequence ID" value="OGN06536.1"/>
    <property type="molecule type" value="Genomic_DNA"/>
</dbReference>
<protein>
    <recommendedName>
        <fullName evidence="4">DUF2135 domain-containing protein</fullName>
    </recommendedName>
</protein>
<evidence type="ECO:0000313" key="2">
    <source>
        <dbReference type="EMBL" id="OGN06536.1"/>
    </source>
</evidence>
<reference evidence="2 3" key="1">
    <citation type="journal article" date="2016" name="Nat. Commun.">
        <title>Thousands of microbial genomes shed light on interconnected biogeochemical processes in an aquifer system.</title>
        <authorList>
            <person name="Anantharaman K."/>
            <person name="Brown C.T."/>
            <person name="Hug L.A."/>
            <person name="Sharon I."/>
            <person name="Castelle C.J."/>
            <person name="Probst A.J."/>
            <person name="Thomas B.C."/>
            <person name="Singh A."/>
            <person name="Wilkins M.J."/>
            <person name="Karaoz U."/>
            <person name="Brodie E.L."/>
            <person name="Williams K.H."/>
            <person name="Hubbard S.S."/>
            <person name="Banfield J.F."/>
        </authorList>
    </citation>
    <scope>NUCLEOTIDE SEQUENCE [LARGE SCALE GENOMIC DNA]</scope>
</reference>
<accession>A0A1F8F2R1</accession>
<dbReference type="AlphaFoldDB" id="A0A1F8F2R1"/>
<feature type="transmembrane region" description="Helical" evidence="1">
    <location>
        <begin position="18"/>
        <end position="39"/>
    </location>
</feature>
<comment type="caution">
    <text evidence="2">The sequence shown here is derived from an EMBL/GenBank/DDBJ whole genome shotgun (WGS) entry which is preliminary data.</text>
</comment>
<sequence length="229" mass="26398">MDYEQEELLPKTAIHDTAWNILLIFLIILTLKMAVSAFLKETKEVKEGAANSVRMEGEYAVTVRWDDKSDDDIDTYVMDPDGHLVCYRRKEDGLMHLDRDDLGKENDLTRGPDGQATQLYKNEEHVIIRGIVPGEYIVNVHMFDKYEPEPRAVTVELSKIKDGTIIIQKEVILEQYGSERTAFRFTLNAEGVITELNELQRKLTTESVRSDTPSIDDDIMNFRRFRHGC</sequence>
<evidence type="ECO:0008006" key="4">
    <source>
        <dbReference type="Google" id="ProtNLM"/>
    </source>
</evidence>
<keyword evidence="1" id="KW-1133">Transmembrane helix</keyword>
<keyword evidence="1" id="KW-0812">Transmembrane</keyword>